<evidence type="ECO:0000313" key="1">
    <source>
        <dbReference type="EMBL" id="VAX27856.1"/>
    </source>
</evidence>
<sequence length="437" mass="48519">MGGKGALFLVIGFSLIFVVIGRNISNISVRAYDNAMKYYVKTNAYSIALAGANIAASKVFFNNSWRDGYDDVEYNGGEYSVDVKTIDAIRDVVKITSVGTYGKGNMKETHTVEVKLQPSSFSKYGYFSNKEKIGSSTIWWTSKDTVWGPFHTNDKISIYGDPVFMGKASSYRGIYEYRGSNPEFNGGYSRSAEELPIPDEGVDNIGTAAQNDGLYFNNQDTVYLEFKGDSLNFKYGANKSDTTLYLPDASKNGTIFANAATIRMKGVVDGKYTVAASQELVTATSGYWKWNRRKRKYVWKKTTTTTIKGGKIYLDDDVVYKDDPRLGPSDDILGIVAEQEIFITDNAANAHDINIQAAMFSQEKGFGSENYSSRPASGYINLLGGITQDSRMAVGTFSSYGVSHGFSKRYRYDDRLMVMSPPFFPGTGNFEVVSWYE</sequence>
<evidence type="ECO:0008006" key="2">
    <source>
        <dbReference type="Google" id="ProtNLM"/>
    </source>
</evidence>
<reference evidence="1" key="1">
    <citation type="submission" date="2018-06" db="EMBL/GenBank/DDBJ databases">
        <authorList>
            <person name="Zhirakovskaya E."/>
        </authorList>
    </citation>
    <scope>NUCLEOTIDE SEQUENCE</scope>
</reference>
<name>A0A3B1CBK4_9ZZZZ</name>
<protein>
    <recommendedName>
        <fullName evidence="2">Type 4 fimbrial biogenesis protein PilX N-terminal domain-containing protein</fullName>
    </recommendedName>
</protein>
<accession>A0A3B1CBK4</accession>
<gene>
    <name evidence="1" type="ORF">MNBD_IGNAVI01-1955</name>
</gene>
<dbReference type="EMBL" id="UOGD01000396">
    <property type="protein sequence ID" value="VAX27856.1"/>
    <property type="molecule type" value="Genomic_DNA"/>
</dbReference>
<proteinExistence type="predicted"/>
<organism evidence="1">
    <name type="scientific">hydrothermal vent metagenome</name>
    <dbReference type="NCBI Taxonomy" id="652676"/>
    <lineage>
        <taxon>unclassified sequences</taxon>
        <taxon>metagenomes</taxon>
        <taxon>ecological metagenomes</taxon>
    </lineage>
</organism>
<dbReference type="AlphaFoldDB" id="A0A3B1CBK4"/>